<name>A0A915CN62_9BILA</name>
<dbReference type="WBParaSite" id="jg10749">
    <property type="protein sequence ID" value="jg10749"/>
    <property type="gene ID" value="jg10749"/>
</dbReference>
<keyword evidence="1" id="KW-1185">Reference proteome</keyword>
<proteinExistence type="predicted"/>
<evidence type="ECO:0000313" key="2">
    <source>
        <dbReference type="WBParaSite" id="jg10749"/>
    </source>
</evidence>
<evidence type="ECO:0000313" key="1">
    <source>
        <dbReference type="Proteomes" id="UP000887574"/>
    </source>
</evidence>
<protein>
    <submittedName>
        <fullName evidence="2">Uncharacterized protein</fullName>
    </submittedName>
</protein>
<dbReference type="Proteomes" id="UP000887574">
    <property type="component" value="Unplaced"/>
</dbReference>
<dbReference type="AlphaFoldDB" id="A0A915CN62"/>
<sequence>MASILSPIWMLFRRFSLNRAVICFGHFLLILLFSILTPLILRQVYAAKFVEHEEPLEFTFQTCDSELAGVCSYPEAVIYLDQ</sequence>
<organism evidence="1 2">
    <name type="scientific">Ditylenchus dipsaci</name>
    <dbReference type="NCBI Taxonomy" id="166011"/>
    <lineage>
        <taxon>Eukaryota</taxon>
        <taxon>Metazoa</taxon>
        <taxon>Ecdysozoa</taxon>
        <taxon>Nematoda</taxon>
        <taxon>Chromadorea</taxon>
        <taxon>Rhabditida</taxon>
        <taxon>Tylenchina</taxon>
        <taxon>Tylenchomorpha</taxon>
        <taxon>Sphaerularioidea</taxon>
        <taxon>Anguinidae</taxon>
        <taxon>Anguininae</taxon>
        <taxon>Ditylenchus</taxon>
    </lineage>
</organism>
<reference evidence="2" key="1">
    <citation type="submission" date="2022-11" db="UniProtKB">
        <authorList>
            <consortium name="WormBaseParasite"/>
        </authorList>
    </citation>
    <scope>IDENTIFICATION</scope>
</reference>
<accession>A0A915CN62</accession>